<accession>A0ABQ4N5N2</accession>
<keyword evidence="2" id="KW-1185">Reference proteome</keyword>
<reference evidence="1 2" key="1">
    <citation type="submission" date="2021-04" db="EMBL/GenBank/DDBJ databases">
        <title>Draft genome sequence of Paenibacillus cisolokensis, LC2-13A.</title>
        <authorList>
            <person name="Uke A."/>
            <person name="Chhe C."/>
            <person name="Baramee S."/>
            <person name="Kosugi A."/>
        </authorList>
    </citation>
    <scope>NUCLEOTIDE SEQUENCE [LARGE SCALE GENOMIC DNA]</scope>
    <source>
        <strain evidence="1 2">LC2-13A</strain>
    </source>
</reference>
<comment type="caution">
    <text evidence="1">The sequence shown here is derived from an EMBL/GenBank/DDBJ whole genome shotgun (WGS) entry which is preliminary data.</text>
</comment>
<proteinExistence type="predicted"/>
<name>A0ABQ4N5N2_9BACL</name>
<gene>
    <name evidence="1" type="ORF">PACILC2_20660</name>
</gene>
<evidence type="ECO:0000313" key="1">
    <source>
        <dbReference type="EMBL" id="GIQ63498.1"/>
    </source>
</evidence>
<dbReference type="EMBL" id="BOVJ01000064">
    <property type="protein sequence ID" value="GIQ63498.1"/>
    <property type="molecule type" value="Genomic_DNA"/>
</dbReference>
<organism evidence="1 2">
    <name type="scientific">Paenibacillus cisolokensis</name>
    <dbReference type="NCBI Taxonomy" id="1658519"/>
    <lineage>
        <taxon>Bacteria</taxon>
        <taxon>Bacillati</taxon>
        <taxon>Bacillota</taxon>
        <taxon>Bacilli</taxon>
        <taxon>Bacillales</taxon>
        <taxon>Paenibacillaceae</taxon>
        <taxon>Paenibacillus</taxon>
    </lineage>
</organism>
<sequence length="73" mass="7989">MQADEYLHFDFIRKLSSLAQIAPVPRAARMPAVVVAQGVIAGPIQHGRNAFAVKKQVNLFGDREIDVFSSTPP</sequence>
<protein>
    <submittedName>
        <fullName evidence="1">Uncharacterized protein</fullName>
    </submittedName>
</protein>
<dbReference type="Proteomes" id="UP000680304">
    <property type="component" value="Unassembled WGS sequence"/>
</dbReference>
<evidence type="ECO:0000313" key="2">
    <source>
        <dbReference type="Proteomes" id="UP000680304"/>
    </source>
</evidence>